<dbReference type="PANTHER" id="PTHR43319:SF3">
    <property type="entry name" value="BETA-LACTAMASE-RELATED DOMAIN-CONTAINING PROTEIN"/>
    <property type="match status" value="1"/>
</dbReference>
<dbReference type="Proteomes" id="UP000076842">
    <property type="component" value="Unassembled WGS sequence"/>
</dbReference>
<dbReference type="EMBL" id="KV423939">
    <property type="protein sequence ID" value="KZT59513.1"/>
    <property type="molecule type" value="Genomic_DNA"/>
</dbReference>
<dbReference type="Pfam" id="PF00144">
    <property type="entry name" value="Beta-lactamase"/>
    <property type="match status" value="1"/>
</dbReference>
<accession>A0A165HNF1</accession>
<evidence type="ECO:0000259" key="1">
    <source>
        <dbReference type="Pfam" id="PF00144"/>
    </source>
</evidence>
<name>A0A165HNF1_9BASI</name>
<dbReference type="STRING" id="1353952.A0A165HNF1"/>
<dbReference type="SUPFAM" id="SSF56601">
    <property type="entry name" value="beta-lactamase/transpeptidase-like"/>
    <property type="match status" value="1"/>
</dbReference>
<dbReference type="OrthoDB" id="5946976at2759"/>
<dbReference type="InParanoid" id="A0A165HNF1"/>
<dbReference type="AlphaFoldDB" id="A0A165HNF1"/>
<evidence type="ECO:0000313" key="3">
    <source>
        <dbReference type="Proteomes" id="UP000076842"/>
    </source>
</evidence>
<reference evidence="2 3" key="1">
    <citation type="journal article" date="2016" name="Mol. Biol. Evol.">
        <title>Comparative Genomics of Early-Diverging Mushroom-Forming Fungi Provides Insights into the Origins of Lignocellulose Decay Capabilities.</title>
        <authorList>
            <person name="Nagy L.G."/>
            <person name="Riley R."/>
            <person name="Tritt A."/>
            <person name="Adam C."/>
            <person name="Daum C."/>
            <person name="Floudas D."/>
            <person name="Sun H."/>
            <person name="Yadav J.S."/>
            <person name="Pangilinan J."/>
            <person name="Larsson K.H."/>
            <person name="Matsuura K."/>
            <person name="Barry K."/>
            <person name="Labutti K."/>
            <person name="Kuo R."/>
            <person name="Ohm R.A."/>
            <person name="Bhattacharya S.S."/>
            <person name="Shirouzu T."/>
            <person name="Yoshinaga Y."/>
            <person name="Martin F.M."/>
            <person name="Grigoriev I.V."/>
            <person name="Hibbett D.S."/>
        </authorList>
    </citation>
    <scope>NUCLEOTIDE SEQUENCE [LARGE SCALE GENOMIC DNA]</scope>
    <source>
        <strain evidence="2 3">HHB12733</strain>
    </source>
</reference>
<evidence type="ECO:0000313" key="2">
    <source>
        <dbReference type="EMBL" id="KZT59513.1"/>
    </source>
</evidence>
<proteinExistence type="predicted"/>
<gene>
    <name evidence="2" type="ORF">CALCODRAFT_493438</name>
</gene>
<dbReference type="InterPro" id="IPR001466">
    <property type="entry name" value="Beta-lactam-related"/>
</dbReference>
<dbReference type="InterPro" id="IPR012338">
    <property type="entry name" value="Beta-lactam/transpept-like"/>
</dbReference>
<feature type="domain" description="Beta-lactamase-related" evidence="1">
    <location>
        <begin position="2"/>
        <end position="245"/>
    </location>
</feature>
<keyword evidence="3" id="KW-1185">Reference proteome</keyword>
<dbReference type="InterPro" id="IPR052907">
    <property type="entry name" value="Beta-lactamase/esterase"/>
</dbReference>
<dbReference type="PANTHER" id="PTHR43319">
    <property type="entry name" value="BETA-LACTAMASE-RELATED"/>
    <property type="match status" value="1"/>
</dbReference>
<protein>
    <submittedName>
        <fullName evidence="2">Beta-lactamase/transpeptidase-like protein</fullName>
    </submittedName>
</protein>
<organism evidence="2 3">
    <name type="scientific">Calocera cornea HHB12733</name>
    <dbReference type="NCBI Taxonomy" id="1353952"/>
    <lineage>
        <taxon>Eukaryota</taxon>
        <taxon>Fungi</taxon>
        <taxon>Dikarya</taxon>
        <taxon>Basidiomycota</taxon>
        <taxon>Agaricomycotina</taxon>
        <taxon>Dacrymycetes</taxon>
        <taxon>Dacrymycetales</taxon>
        <taxon>Dacrymycetaceae</taxon>
        <taxon>Calocera</taxon>
    </lineage>
</organism>
<sequence length="247" mass="26655">MVLMHTAGCPATPVQADIMITDAVDWGKIIRCLEDMAPSWEPGTRVLYAPYTFGYIIGEVVRRITGKTIGTVFQEEIAGPLDLNLWIGLPADKEDKVVPTMSKEPLKHPADDPRIQVDSLPPLDLSDPPAAAYLSSFSNSDTPQFMNSREAHAAEIPASSGIGDARSLAKFYAHLIGEVDGRPALFTKHTLQAATTTLTDGIPPAGVFGERHAEGYFRFARGYEKKNLLGQPMLGESSFGHVGYGAG</sequence>
<dbReference type="Gene3D" id="3.40.710.10">
    <property type="entry name" value="DD-peptidase/beta-lactamase superfamily"/>
    <property type="match status" value="1"/>
</dbReference>